<dbReference type="HOGENOM" id="CLU_305093_0_0_1"/>
<protein>
    <submittedName>
        <fullName evidence="2">Uncharacterized protein</fullName>
    </submittedName>
</protein>
<dbReference type="Proteomes" id="UP000015103">
    <property type="component" value="Unassembled WGS sequence"/>
</dbReference>
<feature type="region of interest" description="Disordered" evidence="1">
    <location>
        <begin position="53"/>
        <end position="73"/>
    </location>
</feature>
<feature type="region of interest" description="Disordered" evidence="1">
    <location>
        <begin position="517"/>
        <end position="539"/>
    </location>
</feature>
<feature type="compositionally biased region" description="Polar residues" evidence="1">
    <location>
        <begin position="517"/>
        <end position="531"/>
    </location>
</feature>
<dbReference type="EnsemblMetazoa" id="RPRC009731-RA">
    <property type="protein sequence ID" value="RPRC009731-PA"/>
    <property type="gene ID" value="RPRC009731"/>
</dbReference>
<dbReference type="EMBL" id="ACPB03019378">
    <property type="status" value="NOT_ANNOTATED_CDS"/>
    <property type="molecule type" value="Genomic_DNA"/>
</dbReference>
<feature type="compositionally biased region" description="Polar residues" evidence="1">
    <location>
        <begin position="190"/>
        <end position="207"/>
    </location>
</feature>
<feature type="compositionally biased region" description="Basic and acidic residues" evidence="1">
    <location>
        <begin position="701"/>
        <end position="721"/>
    </location>
</feature>
<evidence type="ECO:0000313" key="3">
    <source>
        <dbReference type="Proteomes" id="UP000015103"/>
    </source>
</evidence>
<feature type="region of interest" description="Disordered" evidence="1">
    <location>
        <begin position="121"/>
        <end position="142"/>
    </location>
</feature>
<reference evidence="2" key="1">
    <citation type="submission" date="2015-05" db="UniProtKB">
        <authorList>
            <consortium name="EnsemblMetazoa"/>
        </authorList>
    </citation>
    <scope>IDENTIFICATION</scope>
</reference>
<evidence type="ECO:0000256" key="1">
    <source>
        <dbReference type="SAM" id="MobiDB-lite"/>
    </source>
</evidence>
<dbReference type="AlphaFoldDB" id="T1I0B1"/>
<keyword evidence="3" id="KW-1185">Reference proteome</keyword>
<feature type="compositionally biased region" description="Basic and acidic residues" evidence="1">
    <location>
        <begin position="245"/>
        <end position="254"/>
    </location>
</feature>
<name>T1I0B1_RHOPR</name>
<feature type="compositionally biased region" description="Basic and acidic residues" evidence="1">
    <location>
        <begin position="650"/>
        <end position="674"/>
    </location>
</feature>
<feature type="region of interest" description="Disordered" evidence="1">
    <location>
        <begin position="701"/>
        <end position="729"/>
    </location>
</feature>
<feature type="compositionally biased region" description="Basic and acidic residues" evidence="1">
    <location>
        <begin position="390"/>
        <end position="407"/>
    </location>
</feature>
<feature type="region of interest" description="Disordered" evidence="1">
    <location>
        <begin position="154"/>
        <end position="276"/>
    </location>
</feature>
<feature type="compositionally biased region" description="Polar residues" evidence="1">
    <location>
        <begin position="232"/>
        <end position="244"/>
    </location>
</feature>
<feature type="compositionally biased region" description="Low complexity" evidence="1">
    <location>
        <begin position="168"/>
        <end position="189"/>
    </location>
</feature>
<organism evidence="2 3">
    <name type="scientific">Rhodnius prolixus</name>
    <name type="common">Triatomid bug</name>
    <dbReference type="NCBI Taxonomy" id="13249"/>
    <lineage>
        <taxon>Eukaryota</taxon>
        <taxon>Metazoa</taxon>
        <taxon>Ecdysozoa</taxon>
        <taxon>Arthropoda</taxon>
        <taxon>Hexapoda</taxon>
        <taxon>Insecta</taxon>
        <taxon>Pterygota</taxon>
        <taxon>Neoptera</taxon>
        <taxon>Paraneoptera</taxon>
        <taxon>Hemiptera</taxon>
        <taxon>Heteroptera</taxon>
        <taxon>Panheteroptera</taxon>
        <taxon>Cimicomorpha</taxon>
        <taxon>Reduviidae</taxon>
        <taxon>Triatominae</taxon>
        <taxon>Rhodnius</taxon>
    </lineage>
</organism>
<dbReference type="InParanoid" id="T1I0B1"/>
<feature type="compositionally biased region" description="Polar residues" evidence="1">
    <location>
        <begin position="316"/>
        <end position="333"/>
    </location>
</feature>
<feature type="region of interest" description="Disordered" evidence="1">
    <location>
        <begin position="597"/>
        <end position="681"/>
    </location>
</feature>
<feature type="compositionally biased region" description="Polar residues" evidence="1">
    <location>
        <begin position="619"/>
        <end position="630"/>
    </location>
</feature>
<dbReference type="VEuPathDB" id="VectorBase:RPRC009731"/>
<sequence length="973" mass="108095">MVRKGESTLTSNHSNRTESAGRSRTSPVVLLKRINIPLNSTVLVKGDSVICPKDSPSRESEVEGDVVDISGSDNSEDEEFQKLIVKRFQSTRGNDIYKQIESFPRAESFSFKQTPFLETSYPGTSKLQSSVRSEKPGPASRKKLIAQKNVIKRKSMQMSNTPGRVDKVSTNVNKKNTSSSKIISSGKKTFTTGPQSIKTSNKQQSPNLKKEDANSPLLTSSLVPENHDRLNKTSFSKENILQNKNVDEHSKEQPSLDQTVLTSNNKTDFTPSRTSERIKNKKVKFSALKLLAGGDFQAMKRELNARKHSTPKKTVITKTSNSSDINANNSEISSPEKEEPLSVSNKTVFEGKSMSPKTSPGSKNEKSKARKSGTINKGTPKSRKQQHLTKNSDDKPQEETHLKKNENVVDEQPLDINHKSDVTENLSGVKTGGRLNGSKEILMKSPSSSREESSTLKRVSDKVKVQLKDIPEKKVVNISVAPSKVILKNKDSSKVDSKQKLNLELGPDIVIKRVRSNKNQSSDTVEESTVNVDRRSEKAAGKSKLSIEEAILSKQLFMSNNLRIKNLIYTKQSAKSGSKPIKEVEVPPQIRKLLVEASKNKKSLTPRSKETSATEDDPVNTSEAAGTSPNRTRKKKLWELNRKKLVHGKKVPDINKSEMSKNRSRKESDEHSASDQEMEHDDIELEISELLDSSIEDDATKEKAEFANKSSADNKLEENKKSSKSVDIFSPNVGKKTAKVTPLRQAIKIPPRSDVVKKFAGDKVTSNSEIEYKKNQKSNTIDSNSHNEISILGSKRNYRNAFEKYFICTDKICEHNDSLDSDSSVEVIDFLSHFVDLKGKGNEDGSEDVETEDTSRLEADQKGKNATNQAIEMDKGNNVITSGGKGTINDMIRGVTADLPNWSCHIPPESSATICLILLDRDTNGTLALKKCIEIDSNFKANVYVNRELVSEYCGVYDSFDSIRNLIYQVDLL</sequence>
<feature type="region of interest" description="Disordered" evidence="1">
    <location>
        <begin position="841"/>
        <end position="864"/>
    </location>
</feature>
<accession>T1I0B1</accession>
<evidence type="ECO:0000313" key="2">
    <source>
        <dbReference type="EnsemblMetazoa" id="RPRC009731-PA"/>
    </source>
</evidence>
<feature type="region of interest" description="Disordered" evidence="1">
    <location>
        <begin position="1"/>
        <end position="24"/>
    </location>
</feature>
<feature type="region of interest" description="Disordered" evidence="1">
    <location>
        <begin position="302"/>
        <end position="457"/>
    </location>
</feature>
<feature type="compositionally biased region" description="Polar residues" evidence="1">
    <location>
        <begin position="121"/>
        <end position="131"/>
    </location>
</feature>
<proteinExistence type="predicted"/>
<feature type="compositionally biased region" description="Basic and acidic residues" evidence="1">
    <location>
        <begin position="853"/>
        <end position="863"/>
    </location>
</feature>
<feature type="compositionally biased region" description="Polar residues" evidence="1">
    <location>
        <begin position="255"/>
        <end position="273"/>
    </location>
</feature>